<dbReference type="EMBL" id="NKYE01000012">
    <property type="protein sequence ID" value="OZM71713.1"/>
    <property type="molecule type" value="Genomic_DNA"/>
</dbReference>
<protein>
    <submittedName>
        <fullName evidence="2">Cobalt chelatase</fullName>
    </submittedName>
</protein>
<dbReference type="SUPFAM" id="SSF53300">
    <property type="entry name" value="vWA-like"/>
    <property type="match status" value="1"/>
</dbReference>
<dbReference type="OrthoDB" id="9764783at2"/>
<sequence>MRALSGERELCFRGHRPYRGRQPVPSCAPHLRLADDDGDLASLRGVADGVALRLLGSDAVLHRRLRPADPVERVIFELLEQFRVESLAPDSLPGVRANVRRRFEQWSTDFHRAGLTETEWGLLFYTVAQVCRSRLTRVPVLAETDDLLEVTRASLAPMIGHDLAGLRRHRHDQERFAVHALSIASAVGGLIRDGGGVSGAETADEDRDVARPTLLVDFDEEGAGDGEQAPRAGLGRSAVLAGSRAGYRAFTTAYDRQRAAVGLVRPALLRDYREQLDRRVAAQGVNAGRLARELTAVLAEPTPAGWDGGQEEGLVDARALAQLISSPTERRLFRTERIEPVADVLVTFLIDCSGSMKHHREAVAVLVDVFARAVEQAGGRCEILGFTTGAWNGGRARRDWSRAGRPRHPGRLNEQCHIVFKDAGTPWRRARSGIAGLLKADLFREGVDGEAVAWAAARARRRESDRSVLIVVSDGSPMDSATNLANDPRYLEHHLAEVVAGLERSGQEIHGIGVGLDLSEYFGSSRILDTSIGRGYAMFGEIVGLLARRSRR</sequence>
<dbReference type="Pfam" id="PF11775">
    <property type="entry name" value="CobT_C"/>
    <property type="match status" value="1"/>
</dbReference>
<dbReference type="PIRSF" id="PIRSF031715">
    <property type="entry name" value="Cob_chel_CobT"/>
    <property type="match status" value="1"/>
</dbReference>
<dbReference type="PANTHER" id="PTHR41248:SF1">
    <property type="entry name" value="NORD PROTEIN"/>
    <property type="match status" value="1"/>
</dbReference>
<dbReference type="PANTHER" id="PTHR41248">
    <property type="entry name" value="NORD PROTEIN"/>
    <property type="match status" value="1"/>
</dbReference>
<dbReference type="Proteomes" id="UP000242444">
    <property type="component" value="Unassembled WGS sequence"/>
</dbReference>
<dbReference type="InterPro" id="IPR006538">
    <property type="entry name" value="CobT"/>
</dbReference>
<dbReference type="InterPro" id="IPR036465">
    <property type="entry name" value="vWFA_dom_sf"/>
</dbReference>
<evidence type="ECO:0000313" key="3">
    <source>
        <dbReference type="Proteomes" id="UP000242444"/>
    </source>
</evidence>
<organism evidence="2 3">
    <name type="scientific">Amycolatopsis antarctica</name>
    <dbReference type="NCBI Taxonomy" id="1854586"/>
    <lineage>
        <taxon>Bacteria</taxon>
        <taxon>Bacillati</taxon>
        <taxon>Actinomycetota</taxon>
        <taxon>Actinomycetes</taxon>
        <taxon>Pseudonocardiales</taxon>
        <taxon>Pseudonocardiaceae</taxon>
        <taxon>Amycolatopsis</taxon>
    </lineage>
</organism>
<keyword evidence="3" id="KW-1185">Reference proteome</keyword>
<evidence type="ECO:0000313" key="2">
    <source>
        <dbReference type="EMBL" id="OZM71713.1"/>
    </source>
</evidence>
<dbReference type="InParanoid" id="A0A263CZW5"/>
<name>A0A263CZW5_9PSEU</name>
<proteinExistence type="predicted"/>
<dbReference type="InterPro" id="IPR025861">
    <property type="entry name" value="CobT_VWA_dom"/>
</dbReference>
<evidence type="ECO:0000259" key="1">
    <source>
        <dbReference type="SMART" id="SM00327"/>
    </source>
</evidence>
<feature type="domain" description="VWFA" evidence="1">
    <location>
        <begin position="343"/>
        <end position="551"/>
    </location>
</feature>
<gene>
    <name evidence="2" type="ORF">CFN78_19020</name>
</gene>
<dbReference type="SMART" id="SM00327">
    <property type="entry name" value="VWA"/>
    <property type="match status" value="1"/>
</dbReference>
<dbReference type="AlphaFoldDB" id="A0A263CZW5"/>
<dbReference type="GO" id="GO:0009236">
    <property type="term" value="P:cobalamin biosynthetic process"/>
    <property type="evidence" value="ECO:0007669"/>
    <property type="project" value="InterPro"/>
</dbReference>
<reference evidence="2 3" key="1">
    <citation type="submission" date="2017-07" db="EMBL/GenBank/DDBJ databases">
        <title>Amycolatopsis antarcticus sp. nov., isolated from the surface of an Antarcticus brown macroalga.</title>
        <authorList>
            <person name="Wang J."/>
            <person name="Leiva S."/>
            <person name="Huang J."/>
            <person name="Huang Y."/>
        </authorList>
    </citation>
    <scope>NUCLEOTIDE SEQUENCE [LARGE SCALE GENOMIC DNA]</scope>
    <source>
        <strain evidence="2 3">AU-G6</strain>
    </source>
</reference>
<accession>A0A263CZW5</accession>
<comment type="caution">
    <text evidence="2">The sequence shown here is derived from an EMBL/GenBank/DDBJ whole genome shotgun (WGS) entry which is preliminary data.</text>
</comment>
<dbReference type="InterPro" id="IPR002035">
    <property type="entry name" value="VWF_A"/>
</dbReference>
<dbReference type="Gene3D" id="3.40.50.410">
    <property type="entry name" value="von Willebrand factor, type A domain"/>
    <property type="match status" value="1"/>
</dbReference>
<dbReference type="InterPro" id="IPR051928">
    <property type="entry name" value="NorD/CobT"/>
</dbReference>
<dbReference type="Pfam" id="PF06213">
    <property type="entry name" value="CobT"/>
    <property type="match status" value="1"/>
</dbReference>